<keyword evidence="4" id="KW-1185">Reference proteome</keyword>
<evidence type="ECO:0000313" key="3">
    <source>
        <dbReference type="EMBL" id="MFC7383175.1"/>
    </source>
</evidence>
<accession>A0ABW2P5A5</accession>
<dbReference type="Pfam" id="PF04149">
    <property type="entry name" value="DUF397"/>
    <property type="match status" value="1"/>
</dbReference>
<feature type="domain" description="DUF397" evidence="2">
    <location>
        <begin position="9"/>
        <end position="63"/>
    </location>
</feature>
<feature type="compositionally biased region" description="Basic and acidic residues" evidence="1">
    <location>
        <begin position="1"/>
        <end position="13"/>
    </location>
</feature>
<feature type="region of interest" description="Disordered" evidence="1">
    <location>
        <begin position="1"/>
        <end position="20"/>
    </location>
</feature>
<evidence type="ECO:0000256" key="1">
    <source>
        <dbReference type="SAM" id="MobiDB-lite"/>
    </source>
</evidence>
<dbReference type="InterPro" id="IPR007278">
    <property type="entry name" value="DUF397"/>
</dbReference>
<evidence type="ECO:0000259" key="2">
    <source>
        <dbReference type="Pfam" id="PF04149"/>
    </source>
</evidence>
<organism evidence="3 4">
    <name type="scientific">Sphaerisporangium rhizosphaerae</name>
    <dbReference type="NCBI Taxonomy" id="2269375"/>
    <lineage>
        <taxon>Bacteria</taxon>
        <taxon>Bacillati</taxon>
        <taxon>Actinomycetota</taxon>
        <taxon>Actinomycetes</taxon>
        <taxon>Streptosporangiales</taxon>
        <taxon>Streptosporangiaceae</taxon>
        <taxon>Sphaerisporangium</taxon>
    </lineage>
</organism>
<dbReference type="RefSeq" id="WP_380826605.1">
    <property type="nucleotide sequence ID" value="NZ_JBHTCG010000007.1"/>
</dbReference>
<sequence>MEETDMSKADWHKATASGDQVGSGCVEVATNLPGVVAVRDSKDPGGPVLVFTPHEWACFLDGATKGEFDL</sequence>
<dbReference type="Proteomes" id="UP001596496">
    <property type="component" value="Unassembled WGS sequence"/>
</dbReference>
<proteinExistence type="predicted"/>
<dbReference type="EMBL" id="JBHTCG010000007">
    <property type="protein sequence ID" value="MFC7383175.1"/>
    <property type="molecule type" value="Genomic_DNA"/>
</dbReference>
<name>A0ABW2P5A5_9ACTN</name>
<comment type="caution">
    <text evidence="3">The sequence shown here is derived from an EMBL/GenBank/DDBJ whole genome shotgun (WGS) entry which is preliminary data.</text>
</comment>
<evidence type="ECO:0000313" key="4">
    <source>
        <dbReference type="Proteomes" id="UP001596496"/>
    </source>
</evidence>
<gene>
    <name evidence="3" type="ORF">ACFQSB_13220</name>
</gene>
<reference evidence="4" key="1">
    <citation type="journal article" date="2019" name="Int. J. Syst. Evol. Microbiol.">
        <title>The Global Catalogue of Microorganisms (GCM) 10K type strain sequencing project: providing services to taxonomists for standard genome sequencing and annotation.</title>
        <authorList>
            <consortium name="The Broad Institute Genomics Platform"/>
            <consortium name="The Broad Institute Genome Sequencing Center for Infectious Disease"/>
            <person name="Wu L."/>
            <person name="Ma J."/>
        </authorList>
    </citation>
    <scope>NUCLEOTIDE SEQUENCE [LARGE SCALE GENOMIC DNA]</scope>
    <source>
        <strain evidence="4">CECT 7649</strain>
    </source>
</reference>
<protein>
    <submittedName>
        <fullName evidence="3">DUF397 domain-containing protein</fullName>
    </submittedName>
</protein>